<dbReference type="GO" id="GO:0006607">
    <property type="term" value="P:NLS-bearing protein import into nucleus"/>
    <property type="evidence" value="ECO:0007669"/>
    <property type="project" value="TreeGrafter"/>
</dbReference>
<dbReference type="FunFam" id="3.30.70.330:FF:000095">
    <property type="entry name" value="Putative Nucleoporin NUP53"/>
    <property type="match status" value="1"/>
</dbReference>
<dbReference type="PROSITE" id="PS51472">
    <property type="entry name" value="RRM_NUP35"/>
    <property type="match status" value="1"/>
</dbReference>
<dbReference type="GO" id="GO:0017056">
    <property type="term" value="F:structural constituent of nuclear pore"/>
    <property type="evidence" value="ECO:0007669"/>
    <property type="project" value="TreeGrafter"/>
</dbReference>
<evidence type="ECO:0000256" key="2">
    <source>
        <dbReference type="ARBA" id="ARBA00009454"/>
    </source>
</evidence>
<feature type="region of interest" description="Disordered" evidence="13">
    <location>
        <begin position="339"/>
        <end position="358"/>
    </location>
</feature>
<evidence type="ECO:0000256" key="10">
    <source>
        <dbReference type="ARBA" id="ARBA00029997"/>
    </source>
</evidence>
<evidence type="ECO:0000256" key="1">
    <source>
        <dbReference type="ARBA" id="ARBA00004567"/>
    </source>
</evidence>
<dbReference type="InterPro" id="IPR035979">
    <property type="entry name" value="RBD_domain_sf"/>
</dbReference>
<comment type="caution">
    <text evidence="15">The sequence shown here is derived from an EMBL/GenBank/DDBJ whole genome shotgun (WGS) entry which is preliminary data.</text>
</comment>
<feature type="compositionally biased region" description="Polar residues" evidence="13">
    <location>
        <begin position="300"/>
        <end position="312"/>
    </location>
</feature>
<keyword evidence="7" id="KW-0811">Translocation</keyword>
<evidence type="ECO:0000256" key="12">
    <source>
        <dbReference type="PROSITE-ProRule" id="PRU00804"/>
    </source>
</evidence>
<accession>A0A8E0VIZ3</accession>
<dbReference type="Gene3D" id="3.30.70.330">
    <property type="match status" value="1"/>
</dbReference>
<dbReference type="EMBL" id="LUCM01006735">
    <property type="protein sequence ID" value="KAA0190848.1"/>
    <property type="molecule type" value="Genomic_DNA"/>
</dbReference>
<dbReference type="AlphaFoldDB" id="A0A8E0VIZ3"/>
<keyword evidence="16" id="KW-1185">Reference proteome</keyword>
<dbReference type="Pfam" id="PF05172">
    <property type="entry name" value="RRM_Nup35"/>
    <property type="match status" value="1"/>
</dbReference>
<dbReference type="GO" id="GO:0044613">
    <property type="term" value="C:nuclear pore central transport channel"/>
    <property type="evidence" value="ECO:0007669"/>
    <property type="project" value="TreeGrafter"/>
</dbReference>
<evidence type="ECO:0000256" key="4">
    <source>
        <dbReference type="ARBA" id="ARBA00022448"/>
    </source>
</evidence>
<name>A0A8E0VIZ3_9TREM</name>
<feature type="domain" description="RRM Nup35-type" evidence="14">
    <location>
        <begin position="201"/>
        <end position="281"/>
    </location>
</feature>
<evidence type="ECO:0000256" key="5">
    <source>
        <dbReference type="ARBA" id="ARBA00022816"/>
    </source>
</evidence>
<dbReference type="InterPro" id="IPR007846">
    <property type="entry name" value="RRM_NUP35_dom"/>
</dbReference>
<organism evidence="15 16">
    <name type="scientific">Fasciolopsis buskii</name>
    <dbReference type="NCBI Taxonomy" id="27845"/>
    <lineage>
        <taxon>Eukaryota</taxon>
        <taxon>Metazoa</taxon>
        <taxon>Spiralia</taxon>
        <taxon>Lophotrochozoa</taxon>
        <taxon>Platyhelminthes</taxon>
        <taxon>Trematoda</taxon>
        <taxon>Digenea</taxon>
        <taxon>Plagiorchiida</taxon>
        <taxon>Echinostomata</taxon>
        <taxon>Echinostomatoidea</taxon>
        <taxon>Fasciolidae</taxon>
        <taxon>Fasciolopsis</taxon>
    </lineage>
</organism>
<keyword evidence="4 12" id="KW-0813">Transport</keyword>
<dbReference type="OrthoDB" id="3365060at2759"/>
<evidence type="ECO:0000313" key="16">
    <source>
        <dbReference type="Proteomes" id="UP000728185"/>
    </source>
</evidence>
<gene>
    <name evidence="15" type="ORF">FBUS_08189</name>
</gene>
<dbReference type="Proteomes" id="UP000728185">
    <property type="component" value="Unassembled WGS sequence"/>
</dbReference>
<dbReference type="GO" id="GO:0005543">
    <property type="term" value="F:phospholipid binding"/>
    <property type="evidence" value="ECO:0007669"/>
    <property type="project" value="TreeGrafter"/>
</dbReference>
<evidence type="ECO:0000259" key="14">
    <source>
        <dbReference type="PROSITE" id="PS51472"/>
    </source>
</evidence>
<sequence length="385" mass="41344">MPTPYGSRLNGINGLNYLSRGGIQATPGHLPTEPMSLGSPPTSPNAMHVHGAAMGTQYLPGFLMGDAIPSIQNPTFSPNGNYPNSRPLQLPSAPVSPPLGTPKQNQDRLYRRINSPPTQSLWSMNQSNVVSRSNPVSDAWDANSPVVGVQHSNPLNRSLNIGCHLHSPLVTPKTPMQTASGIRPLAGVMSPNTCGALGTENLISMLNTPKRYPASRASYILSQFAQFGTIEKHVITNDGNWMHIKYQNKLQARCALSRNGRVFGDNIMVGVMPCSDEDVLNGRFIGLQVSDFAADRENSATQFQSPVATSRSRAAGTPLRELTDTPRTGLRNQKLLSQSFASPERPVGTGPGTCGVGRHSSMRSLTGDGRPNYLSRTASVSFSVF</sequence>
<evidence type="ECO:0000256" key="3">
    <source>
        <dbReference type="ARBA" id="ARBA00016439"/>
    </source>
</evidence>
<evidence type="ECO:0000313" key="15">
    <source>
        <dbReference type="EMBL" id="KAA0190848.1"/>
    </source>
</evidence>
<dbReference type="InterPro" id="IPR012677">
    <property type="entry name" value="Nucleotide-bd_a/b_plait_sf"/>
</dbReference>
<keyword evidence="9 12" id="KW-0539">Nucleus</keyword>
<dbReference type="GO" id="GO:0003676">
    <property type="term" value="F:nucleic acid binding"/>
    <property type="evidence" value="ECO:0007669"/>
    <property type="project" value="InterPro"/>
</dbReference>
<feature type="compositionally biased region" description="Polar residues" evidence="13">
    <location>
        <begin position="74"/>
        <end position="87"/>
    </location>
</feature>
<dbReference type="PANTHER" id="PTHR21527:SF6">
    <property type="entry name" value="NUCLEOPORIN NUP35"/>
    <property type="match status" value="1"/>
</dbReference>
<keyword evidence="6" id="KW-0653">Protein transport</keyword>
<evidence type="ECO:0000256" key="7">
    <source>
        <dbReference type="ARBA" id="ARBA00023010"/>
    </source>
</evidence>
<dbReference type="GO" id="GO:0006999">
    <property type="term" value="P:nuclear pore organization"/>
    <property type="evidence" value="ECO:0007669"/>
    <property type="project" value="TreeGrafter"/>
</dbReference>
<feature type="region of interest" description="Disordered" evidence="13">
    <location>
        <begin position="74"/>
        <end position="108"/>
    </location>
</feature>
<evidence type="ECO:0000256" key="11">
    <source>
        <dbReference type="ARBA" id="ARBA00030250"/>
    </source>
</evidence>
<reference evidence="15" key="1">
    <citation type="submission" date="2019-05" db="EMBL/GenBank/DDBJ databases">
        <title>Annotation for the trematode Fasciolopsis buski.</title>
        <authorList>
            <person name="Choi Y.-J."/>
        </authorList>
    </citation>
    <scope>NUCLEOTIDE SEQUENCE</scope>
    <source>
        <strain evidence="15">HT</strain>
        <tissue evidence="15">Whole worm</tissue>
    </source>
</reference>
<dbReference type="GO" id="GO:0044615">
    <property type="term" value="C:nuclear pore nuclear basket"/>
    <property type="evidence" value="ECO:0007669"/>
    <property type="project" value="TreeGrafter"/>
</dbReference>
<evidence type="ECO:0000256" key="6">
    <source>
        <dbReference type="ARBA" id="ARBA00022927"/>
    </source>
</evidence>
<keyword evidence="5 12" id="KW-0509">mRNA transport</keyword>
<dbReference type="PANTHER" id="PTHR21527">
    <property type="entry name" value="NUCLEOPORIN NUP35"/>
    <property type="match status" value="1"/>
</dbReference>
<protein>
    <recommendedName>
        <fullName evidence="3">Nucleoporin NUP35</fullName>
    </recommendedName>
    <alternativeName>
        <fullName evidence="11">35 kDa nucleoporin</fullName>
    </alternativeName>
    <alternativeName>
        <fullName evidence="10">Nucleoporin NUP53</fullName>
    </alternativeName>
</protein>
<dbReference type="GO" id="GO:0051028">
    <property type="term" value="P:mRNA transport"/>
    <property type="evidence" value="ECO:0007669"/>
    <property type="project" value="UniProtKB-UniRule"/>
</dbReference>
<evidence type="ECO:0000256" key="9">
    <source>
        <dbReference type="ARBA" id="ARBA00023242"/>
    </source>
</evidence>
<comment type="similarity">
    <text evidence="2">Belongs to the Nup35 family.</text>
</comment>
<comment type="subcellular location">
    <subcellularLocation>
        <location evidence="1">Nucleus</location>
        <location evidence="1">Nuclear pore complex</location>
    </subcellularLocation>
</comment>
<keyword evidence="8 12" id="KW-0906">Nuclear pore complex</keyword>
<proteinExistence type="inferred from homology"/>
<evidence type="ECO:0000256" key="13">
    <source>
        <dbReference type="SAM" id="MobiDB-lite"/>
    </source>
</evidence>
<dbReference type="SUPFAM" id="SSF54928">
    <property type="entry name" value="RNA-binding domain, RBD"/>
    <property type="match status" value="1"/>
</dbReference>
<evidence type="ECO:0000256" key="8">
    <source>
        <dbReference type="ARBA" id="ARBA00023132"/>
    </source>
</evidence>
<feature type="region of interest" description="Disordered" evidence="13">
    <location>
        <begin position="300"/>
        <end position="327"/>
    </location>
</feature>